<dbReference type="InterPro" id="IPR025984">
    <property type="entry name" value="DCTPP"/>
</dbReference>
<protein>
    <submittedName>
        <fullName evidence="1">Nucleotide pyrophosphohydrolase</fullName>
    </submittedName>
</protein>
<proteinExistence type="predicted"/>
<dbReference type="RefSeq" id="WP_375380025.1">
    <property type="nucleotide sequence ID" value="NZ_AP027079.1"/>
</dbReference>
<dbReference type="Proteomes" id="UP001242010">
    <property type="component" value="Chromosome"/>
</dbReference>
<keyword evidence="2" id="KW-1185">Reference proteome</keyword>
<accession>A0ABN6V1N7</accession>
<dbReference type="PIRSF" id="PIRSF029826">
    <property type="entry name" value="UCP029826_pph"/>
    <property type="match status" value="1"/>
</dbReference>
<reference evidence="2" key="1">
    <citation type="journal article" date="2023" name="Int. J. Syst. Evol. Microbiol.">
        <title>Mesoterricola silvestris gen. nov., sp. nov., Mesoterricola sediminis sp. nov., Geothrix oryzae sp. nov., Geothrix edaphica sp. nov., Geothrix rubra sp. nov., and Geothrix limicola sp. nov., six novel members of Acidobacteriota isolated from soils.</title>
        <authorList>
            <person name="Itoh H."/>
            <person name="Sugisawa Y."/>
            <person name="Mise K."/>
            <person name="Xu Z."/>
            <person name="Kuniyasu M."/>
            <person name="Ushijima N."/>
            <person name="Kawano K."/>
            <person name="Kobayashi E."/>
            <person name="Shiratori Y."/>
            <person name="Masuda Y."/>
            <person name="Senoo K."/>
        </authorList>
    </citation>
    <scope>NUCLEOTIDE SEQUENCE [LARGE SCALE GENOMIC DNA]</scope>
    <source>
        <strain evidence="2">Red222</strain>
    </source>
</reference>
<evidence type="ECO:0000313" key="2">
    <source>
        <dbReference type="Proteomes" id="UP001242010"/>
    </source>
</evidence>
<dbReference type="InterPro" id="IPR052555">
    <property type="entry name" value="dCTP_Pyrophosphatase"/>
</dbReference>
<gene>
    <name evidence="1" type="ORF">GETHOR_23530</name>
</gene>
<sequence>MDKELIQKIVQFRNDRDWAKFHNPKDLAISLSIEAGELLECFQWSSSEESLELRREKIAEELADVLIYGCLLAEASGLDIEEIIQAKLDLNAAKYPVEKAFGRKDKYDRL</sequence>
<dbReference type="CDD" id="cd11537">
    <property type="entry name" value="NTP-PPase_RS21-C6_like"/>
    <property type="match status" value="1"/>
</dbReference>
<dbReference type="EMBL" id="AP027079">
    <property type="protein sequence ID" value="BDU70252.1"/>
    <property type="molecule type" value="Genomic_DNA"/>
</dbReference>
<name>A0ABN6V1N7_9BACT</name>
<evidence type="ECO:0000313" key="1">
    <source>
        <dbReference type="EMBL" id="BDU70252.1"/>
    </source>
</evidence>
<dbReference type="PANTHER" id="PTHR46523">
    <property type="entry name" value="DCTP PYROPHOSPHATASE 1"/>
    <property type="match status" value="1"/>
</dbReference>
<dbReference type="PANTHER" id="PTHR46523:SF1">
    <property type="entry name" value="DCTP PYROPHOSPHATASE 1"/>
    <property type="match status" value="1"/>
</dbReference>
<dbReference type="Gene3D" id="1.10.287.1080">
    <property type="entry name" value="MazG-like"/>
    <property type="match status" value="1"/>
</dbReference>
<organism evidence="1 2">
    <name type="scientific">Geothrix oryzae</name>
    <dbReference type="NCBI Taxonomy" id="2927975"/>
    <lineage>
        <taxon>Bacteria</taxon>
        <taxon>Pseudomonadati</taxon>
        <taxon>Acidobacteriota</taxon>
        <taxon>Holophagae</taxon>
        <taxon>Holophagales</taxon>
        <taxon>Holophagaceae</taxon>
        <taxon>Geothrix</taxon>
    </lineage>
</organism>
<dbReference type="SUPFAM" id="SSF101386">
    <property type="entry name" value="all-alpha NTP pyrophosphatases"/>
    <property type="match status" value="1"/>
</dbReference>
<dbReference type="Pfam" id="PF12643">
    <property type="entry name" value="MazG-like"/>
    <property type="match status" value="1"/>
</dbReference>